<evidence type="ECO:0000259" key="1">
    <source>
        <dbReference type="Pfam" id="PF13460"/>
    </source>
</evidence>
<feature type="domain" description="NAD(P)-binding" evidence="1">
    <location>
        <begin position="6"/>
        <end position="126"/>
    </location>
</feature>
<accession>A0ABN3VDH7</accession>
<dbReference type="InterPro" id="IPR051604">
    <property type="entry name" value="Ergot_Alk_Oxidoreductase"/>
</dbReference>
<keyword evidence="3" id="KW-1185">Reference proteome</keyword>
<organism evidence="2 3">
    <name type="scientific">Saccharopolyspora taberi</name>
    <dbReference type="NCBI Taxonomy" id="60895"/>
    <lineage>
        <taxon>Bacteria</taxon>
        <taxon>Bacillati</taxon>
        <taxon>Actinomycetota</taxon>
        <taxon>Actinomycetes</taxon>
        <taxon>Pseudonocardiales</taxon>
        <taxon>Pseudonocardiaceae</taxon>
        <taxon>Saccharopolyspora</taxon>
    </lineage>
</organism>
<evidence type="ECO:0000313" key="3">
    <source>
        <dbReference type="Proteomes" id="UP001500979"/>
    </source>
</evidence>
<evidence type="ECO:0000313" key="2">
    <source>
        <dbReference type="EMBL" id="GAA2789590.1"/>
    </source>
</evidence>
<dbReference type="RefSeq" id="WP_344679801.1">
    <property type="nucleotide sequence ID" value="NZ_BAAAUX010000012.1"/>
</dbReference>
<dbReference type="Gene3D" id="3.90.25.10">
    <property type="entry name" value="UDP-galactose 4-epimerase, domain 1"/>
    <property type="match status" value="1"/>
</dbReference>
<reference evidence="2 3" key="1">
    <citation type="journal article" date="2019" name="Int. J. Syst. Evol. Microbiol.">
        <title>The Global Catalogue of Microorganisms (GCM) 10K type strain sequencing project: providing services to taxonomists for standard genome sequencing and annotation.</title>
        <authorList>
            <consortium name="The Broad Institute Genomics Platform"/>
            <consortium name="The Broad Institute Genome Sequencing Center for Infectious Disease"/>
            <person name="Wu L."/>
            <person name="Ma J."/>
        </authorList>
    </citation>
    <scope>NUCLEOTIDE SEQUENCE [LARGE SCALE GENOMIC DNA]</scope>
    <source>
        <strain evidence="2 3">JCM 9383</strain>
    </source>
</reference>
<proteinExistence type="predicted"/>
<dbReference type="SUPFAM" id="SSF51735">
    <property type="entry name" value="NAD(P)-binding Rossmann-fold domains"/>
    <property type="match status" value="1"/>
</dbReference>
<name>A0ABN3VDH7_9PSEU</name>
<dbReference type="Proteomes" id="UP001500979">
    <property type="component" value="Unassembled WGS sequence"/>
</dbReference>
<dbReference type="PANTHER" id="PTHR43162:SF1">
    <property type="entry name" value="PRESTALK A DIFFERENTIATION PROTEIN A"/>
    <property type="match status" value="1"/>
</dbReference>
<dbReference type="InterPro" id="IPR036291">
    <property type="entry name" value="NAD(P)-bd_dom_sf"/>
</dbReference>
<dbReference type="Gene3D" id="3.40.50.720">
    <property type="entry name" value="NAD(P)-binding Rossmann-like Domain"/>
    <property type="match status" value="1"/>
</dbReference>
<sequence>MILVTGATGTVGRPLVSLLVEAGAQVRALSRNPETADLPAGVEVARTEDLPMDGVTSVFFVLAAFPDGPAEVIEKAKAAGVRRIVALSSFSVHDQNPKNGIAIKHRQLEQEIRDSGLEWTFLRPAGGFAITALEWAGQIRGSGIVRFPFGRAHTAPVHERDIADVAALALLGDDLVGATPQFSGPESLTYADRARIIGEALGRELRFQEISADEAREDWRAVGIPPHAIEARLGMFAQQVDVEHPIDPIEPITGKPARTFAQWAADHADDFR</sequence>
<dbReference type="Pfam" id="PF13460">
    <property type="entry name" value="NAD_binding_10"/>
    <property type="match status" value="1"/>
</dbReference>
<gene>
    <name evidence="2" type="ORF">GCM10010470_25230</name>
</gene>
<dbReference type="PANTHER" id="PTHR43162">
    <property type="match status" value="1"/>
</dbReference>
<protein>
    <submittedName>
        <fullName evidence="2">NAD(P)H-binding protein</fullName>
    </submittedName>
</protein>
<dbReference type="InterPro" id="IPR016040">
    <property type="entry name" value="NAD(P)-bd_dom"/>
</dbReference>
<comment type="caution">
    <text evidence="2">The sequence shown here is derived from an EMBL/GenBank/DDBJ whole genome shotgun (WGS) entry which is preliminary data.</text>
</comment>
<dbReference type="EMBL" id="BAAAUX010000012">
    <property type="protein sequence ID" value="GAA2789590.1"/>
    <property type="molecule type" value="Genomic_DNA"/>
</dbReference>